<dbReference type="SUPFAM" id="SSF103025">
    <property type="entry name" value="Folate-binding domain"/>
    <property type="match status" value="1"/>
</dbReference>
<dbReference type="Pfam" id="PF01571">
    <property type="entry name" value="GCV_T"/>
    <property type="match status" value="1"/>
</dbReference>
<dbReference type="EMBL" id="AAWL01000001">
    <property type="protein sequence ID" value="EAX48994.1"/>
    <property type="molecule type" value="Genomic_DNA"/>
</dbReference>
<dbReference type="InterPro" id="IPR028896">
    <property type="entry name" value="GcvT/YgfZ/DmdA"/>
</dbReference>
<dbReference type="Gene3D" id="3.30.70.1400">
    <property type="entry name" value="Aminomethyltransferase beta-barrel domains"/>
    <property type="match status" value="1"/>
</dbReference>
<dbReference type="Gene3D" id="3.30.1360.120">
    <property type="entry name" value="Probable tRNA modification gtpase trme, domain 1"/>
    <property type="match status" value="1"/>
</dbReference>
<evidence type="ECO:0000256" key="8">
    <source>
        <dbReference type="PIRSR" id="PIRSR006487-1"/>
    </source>
</evidence>
<comment type="similarity">
    <text evidence="1 7">Belongs to the GcvT family.</text>
</comment>
<dbReference type="HAMAP" id="MF_00259">
    <property type="entry name" value="GcvT"/>
    <property type="match status" value="1"/>
</dbReference>
<evidence type="ECO:0000256" key="7">
    <source>
        <dbReference type="HAMAP-Rule" id="MF_00259"/>
    </source>
</evidence>
<keyword evidence="12" id="KW-1185">Reference proteome</keyword>
<evidence type="ECO:0000259" key="9">
    <source>
        <dbReference type="Pfam" id="PF01571"/>
    </source>
</evidence>
<dbReference type="PANTHER" id="PTHR43757">
    <property type="entry name" value="AMINOMETHYLTRANSFERASE"/>
    <property type="match status" value="1"/>
</dbReference>
<dbReference type="OrthoDB" id="9774591at2"/>
<dbReference type="Gene3D" id="2.40.30.110">
    <property type="entry name" value="Aminomethyltransferase beta-barrel domains"/>
    <property type="match status" value="1"/>
</dbReference>
<evidence type="ECO:0000256" key="4">
    <source>
        <dbReference type="ARBA" id="ARBA00022679"/>
    </source>
</evidence>
<evidence type="ECO:0000256" key="6">
    <source>
        <dbReference type="ARBA" id="ARBA00047665"/>
    </source>
</evidence>
<dbReference type="GO" id="GO:0008483">
    <property type="term" value="F:transaminase activity"/>
    <property type="evidence" value="ECO:0007669"/>
    <property type="project" value="UniProtKB-KW"/>
</dbReference>
<feature type="domain" description="GCVT N-terminal" evidence="9">
    <location>
        <begin position="8"/>
        <end position="265"/>
    </location>
</feature>
<dbReference type="FunFam" id="3.30.70.1400:FF:000001">
    <property type="entry name" value="Aminomethyltransferase"/>
    <property type="match status" value="1"/>
</dbReference>
<protein>
    <recommendedName>
        <fullName evidence="2 7">Aminomethyltransferase</fullName>
        <ecNumber evidence="2 7">2.1.2.10</ecNumber>
    </recommendedName>
    <alternativeName>
        <fullName evidence="5 7">Glycine cleavage system T protein</fullName>
    </alternativeName>
</protein>
<organism evidence="11 12">
    <name type="scientific">Thermosinus carboxydivorans Nor1</name>
    <dbReference type="NCBI Taxonomy" id="401526"/>
    <lineage>
        <taxon>Bacteria</taxon>
        <taxon>Bacillati</taxon>
        <taxon>Bacillota</taxon>
        <taxon>Negativicutes</taxon>
        <taxon>Selenomonadales</taxon>
        <taxon>Sporomusaceae</taxon>
        <taxon>Thermosinus</taxon>
    </lineage>
</organism>
<dbReference type="PIRSF" id="PIRSF006487">
    <property type="entry name" value="GcvT"/>
    <property type="match status" value="1"/>
</dbReference>
<feature type="domain" description="Aminomethyltransferase C-terminal" evidence="10">
    <location>
        <begin position="284"/>
        <end position="362"/>
    </location>
</feature>
<comment type="catalytic activity">
    <reaction evidence="6 7">
        <text>N(6)-[(R)-S(8)-aminomethyldihydrolipoyl]-L-lysyl-[protein] + (6S)-5,6,7,8-tetrahydrofolate = N(6)-[(R)-dihydrolipoyl]-L-lysyl-[protein] + (6R)-5,10-methylene-5,6,7,8-tetrahydrofolate + NH4(+)</text>
        <dbReference type="Rhea" id="RHEA:16945"/>
        <dbReference type="Rhea" id="RHEA-COMP:10475"/>
        <dbReference type="Rhea" id="RHEA-COMP:10492"/>
        <dbReference type="ChEBI" id="CHEBI:15636"/>
        <dbReference type="ChEBI" id="CHEBI:28938"/>
        <dbReference type="ChEBI" id="CHEBI:57453"/>
        <dbReference type="ChEBI" id="CHEBI:83100"/>
        <dbReference type="ChEBI" id="CHEBI:83143"/>
        <dbReference type="EC" id="2.1.2.10"/>
    </reaction>
</comment>
<feature type="binding site" evidence="8">
    <location>
        <position position="198"/>
    </location>
    <ligand>
        <name>substrate</name>
    </ligand>
</feature>
<dbReference type="GO" id="GO:0019464">
    <property type="term" value="P:glycine decarboxylation via glycine cleavage system"/>
    <property type="evidence" value="ECO:0007669"/>
    <property type="project" value="UniProtKB-UniRule"/>
</dbReference>
<dbReference type="FunFam" id="4.10.1250.10:FF:000001">
    <property type="entry name" value="Aminomethyltransferase"/>
    <property type="match status" value="1"/>
</dbReference>
<dbReference type="NCBIfam" id="TIGR00528">
    <property type="entry name" value="gcvT"/>
    <property type="match status" value="1"/>
</dbReference>
<reference evidence="11 12" key="2">
    <citation type="submission" date="2007-01" db="EMBL/GenBank/DDBJ databases">
        <title>Sequencing of the draft genome and assembly of Thermosinus carboxydivorans Nor1.</title>
        <authorList>
            <consortium name="US DOE Joint Genome Institute (JGI-PGF)"/>
            <person name="Copeland A."/>
            <person name="Lucas S."/>
            <person name="Lapidus A."/>
            <person name="Barry K."/>
            <person name="Glavina del Rio T."/>
            <person name="Dalin E."/>
            <person name="Tice H."/>
            <person name="Bruce D."/>
            <person name="Pitluck S."/>
            <person name="Richardson P."/>
        </authorList>
    </citation>
    <scope>NUCLEOTIDE SEQUENCE [LARGE SCALE GENOMIC DNA]</scope>
    <source>
        <strain evidence="11 12">Nor1</strain>
    </source>
</reference>
<proteinExistence type="inferred from homology"/>
<dbReference type="GO" id="GO:0005960">
    <property type="term" value="C:glycine cleavage complex"/>
    <property type="evidence" value="ECO:0007669"/>
    <property type="project" value="InterPro"/>
</dbReference>
<evidence type="ECO:0000259" key="10">
    <source>
        <dbReference type="Pfam" id="PF08669"/>
    </source>
</evidence>
<dbReference type="SUPFAM" id="SSF101790">
    <property type="entry name" value="Aminomethyltransferase beta-barrel domain"/>
    <property type="match status" value="1"/>
</dbReference>
<evidence type="ECO:0000256" key="2">
    <source>
        <dbReference type="ARBA" id="ARBA00012616"/>
    </source>
</evidence>
<accession>A1HMF4</accession>
<dbReference type="GO" id="GO:0004047">
    <property type="term" value="F:aminomethyltransferase activity"/>
    <property type="evidence" value="ECO:0007669"/>
    <property type="project" value="UniProtKB-UniRule"/>
</dbReference>
<name>A1HMF4_9FIRM</name>
<dbReference type="eggNOG" id="COG0404">
    <property type="taxonomic scope" value="Bacteria"/>
</dbReference>
<comment type="caution">
    <text evidence="11">The sequence shown here is derived from an EMBL/GenBank/DDBJ whole genome shotgun (WGS) entry which is preliminary data.</text>
</comment>
<evidence type="ECO:0000313" key="12">
    <source>
        <dbReference type="Proteomes" id="UP000005139"/>
    </source>
</evidence>
<dbReference type="GO" id="GO:0005829">
    <property type="term" value="C:cytosol"/>
    <property type="evidence" value="ECO:0007669"/>
    <property type="project" value="TreeGrafter"/>
</dbReference>
<comment type="function">
    <text evidence="7">The glycine cleavage system catalyzes the degradation of glycine.</text>
</comment>
<evidence type="ECO:0000256" key="5">
    <source>
        <dbReference type="ARBA" id="ARBA00031395"/>
    </source>
</evidence>
<dbReference type="Gene3D" id="4.10.1250.10">
    <property type="entry name" value="Aminomethyltransferase fragment"/>
    <property type="match status" value="1"/>
</dbReference>
<dbReference type="Proteomes" id="UP000005139">
    <property type="component" value="Unassembled WGS sequence"/>
</dbReference>
<reference evidence="11 12" key="1">
    <citation type="submission" date="2007-01" db="EMBL/GenBank/DDBJ databases">
        <title>Annotation of the draft genome assembly of Thermosinus carboxydivorans Nor1.</title>
        <authorList>
            <consortium name="US DOE Joint Genome Institute (JGI-ORNL)"/>
            <person name="Larimer F."/>
            <person name="Land M."/>
            <person name="Hauser L."/>
        </authorList>
    </citation>
    <scope>NUCLEOTIDE SEQUENCE [LARGE SCALE GENOMIC DNA]</scope>
    <source>
        <strain evidence="11 12">Nor1</strain>
    </source>
</reference>
<comment type="subunit">
    <text evidence="7">The glycine cleavage system is composed of four proteins: P, T, L and H.</text>
</comment>
<dbReference type="InterPro" id="IPR029043">
    <property type="entry name" value="GcvT/YgfZ_C"/>
</dbReference>
<dbReference type="PANTHER" id="PTHR43757:SF2">
    <property type="entry name" value="AMINOMETHYLTRANSFERASE, MITOCHONDRIAL"/>
    <property type="match status" value="1"/>
</dbReference>
<evidence type="ECO:0000313" key="11">
    <source>
        <dbReference type="EMBL" id="EAX48994.1"/>
    </source>
</evidence>
<evidence type="ECO:0000256" key="3">
    <source>
        <dbReference type="ARBA" id="ARBA00022576"/>
    </source>
</evidence>
<dbReference type="AlphaFoldDB" id="A1HMF4"/>
<keyword evidence="3 7" id="KW-0032">Aminotransferase</keyword>
<dbReference type="NCBIfam" id="NF001567">
    <property type="entry name" value="PRK00389.1"/>
    <property type="match status" value="1"/>
</dbReference>
<dbReference type="InterPro" id="IPR022903">
    <property type="entry name" value="GcvT_bac"/>
</dbReference>
<dbReference type="InterPro" id="IPR006222">
    <property type="entry name" value="GCVT_N"/>
</dbReference>
<evidence type="ECO:0000256" key="1">
    <source>
        <dbReference type="ARBA" id="ARBA00008609"/>
    </source>
</evidence>
<keyword evidence="4 7" id="KW-0808">Transferase</keyword>
<dbReference type="FunFam" id="2.40.30.110:FF:000003">
    <property type="entry name" value="Aminomethyltransferase"/>
    <property type="match status" value="1"/>
</dbReference>
<dbReference type="InterPro" id="IPR006223">
    <property type="entry name" value="GcvT"/>
</dbReference>
<dbReference type="InterPro" id="IPR027266">
    <property type="entry name" value="TrmE/GcvT-like"/>
</dbReference>
<sequence>MSDKKTPLYDIHVASGAKIIEFGGWLMPVQYTGIIEEHRAVRQAAGLFDVSHMGEVSVSGPDATDFVNRLVTNDASRLAVNQVMYTPMCYDHGGVVDDLLVYRLGEQEYLLVINAANIDKDYAWMVQHAANYDVTVKNISDVTAELALQGPRAEAILQRLTDEDLSTIKYYWLRRHVRVDGIDCLISRTGYTGEDGFEIYCAPEEAGRLWKRLMEVGKPLGLVPAGLGARDTLRFEAGLPLYGHELSESITPLEAGLGVFVKFDKQSFIGYEALLAQKNAGIRRKIVGIEMVGRGIARAGYTCHAAGRVIGTVTSGTYAPTLDKNLALAILETEFSAPGTEVAVEIRGKLVEAKVVTKPFYKRRK</sequence>
<dbReference type="InterPro" id="IPR013977">
    <property type="entry name" value="GcvT_C"/>
</dbReference>
<dbReference type="EC" id="2.1.2.10" evidence="2 7"/>
<dbReference type="Pfam" id="PF08669">
    <property type="entry name" value="GCV_T_C"/>
    <property type="match status" value="1"/>
</dbReference>
<gene>
    <name evidence="7" type="primary">gcvT</name>
    <name evidence="11" type="ORF">TcarDRAFT_2683</name>
</gene>
<dbReference type="RefSeq" id="WP_007288200.1">
    <property type="nucleotide sequence ID" value="NZ_AAWL01000001.1"/>
</dbReference>